<proteinExistence type="predicted"/>
<dbReference type="InterPro" id="IPR007730">
    <property type="entry name" value="SPOR-like_dom"/>
</dbReference>
<dbReference type="SUPFAM" id="SSF110997">
    <property type="entry name" value="Sporulation related repeat"/>
    <property type="match status" value="1"/>
</dbReference>
<feature type="region of interest" description="Disordered" evidence="1">
    <location>
        <begin position="305"/>
        <end position="404"/>
    </location>
</feature>
<dbReference type="PROSITE" id="PS51724">
    <property type="entry name" value="SPOR"/>
    <property type="match status" value="1"/>
</dbReference>
<feature type="compositionally biased region" description="Low complexity" evidence="1">
    <location>
        <begin position="23"/>
        <end position="37"/>
    </location>
</feature>
<dbReference type="Proteomes" id="UP001205890">
    <property type="component" value="Unassembled WGS sequence"/>
</dbReference>
<feature type="region of interest" description="Disordered" evidence="1">
    <location>
        <begin position="177"/>
        <end position="197"/>
    </location>
</feature>
<feature type="region of interest" description="Disordered" evidence="1">
    <location>
        <begin position="1"/>
        <end position="123"/>
    </location>
</feature>
<feature type="domain" description="SPOR" evidence="3">
    <location>
        <begin position="411"/>
        <end position="494"/>
    </location>
</feature>
<keyword evidence="2" id="KW-0812">Transmembrane</keyword>
<gene>
    <name evidence="4" type="ORF">NK718_12585</name>
</gene>
<feature type="compositionally biased region" description="Basic and acidic residues" evidence="1">
    <location>
        <begin position="1"/>
        <end position="21"/>
    </location>
</feature>
<organism evidence="4 5">
    <name type="scientific">Alsobacter ponti</name>
    <dbReference type="NCBI Taxonomy" id="2962936"/>
    <lineage>
        <taxon>Bacteria</taxon>
        <taxon>Pseudomonadati</taxon>
        <taxon>Pseudomonadota</taxon>
        <taxon>Alphaproteobacteria</taxon>
        <taxon>Hyphomicrobiales</taxon>
        <taxon>Alsobacteraceae</taxon>
        <taxon>Alsobacter</taxon>
    </lineage>
</organism>
<feature type="compositionally biased region" description="Polar residues" evidence="1">
    <location>
        <begin position="321"/>
        <end position="339"/>
    </location>
</feature>
<feature type="compositionally biased region" description="Low complexity" evidence="1">
    <location>
        <begin position="230"/>
        <end position="267"/>
    </location>
</feature>
<evidence type="ECO:0000313" key="4">
    <source>
        <dbReference type="EMBL" id="MCP8939354.1"/>
    </source>
</evidence>
<reference evidence="4 5" key="1">
    <citation type="submission" date="2022-07" db="EMBL/GenBank/DDBJ databases">
        <authorList>
            <person name="Li W.-J."/>
            <person name="Deng Q.-Q."/>
        </authorList>
    </citation>
    <scope>NUCLEOTIDE SEQUENCE [LARGE SCALE GENOMIC DNA]</scope>
    <source>
        <strain evidence="4 5">SYSU M60028</strain>
    </source>
</reference>
<keyword evidence="2" id="KW-1133">Transmembrane helix</keyword>
<dbReference type="Pfam" id="PF05036">
    <property type="entry name" value="SPOR"/>
    <property type="match status" value="1"/>
</dbReference>
<feature type="region of interest" description="Disordered" evidence="1">
    <location>
        <begin position="230"/>
        <end position="292"/>
    </location>
</feature>
<evidence type="ECO:0000259" key="3">
    <source>
        <dbReference type="PROSITE" id="PS51724"/>
    </source>
</evidence>
<comment type="caution">
    <text evidence="4">The sequence shown here is derived from an EMBL/GenBank/DDBJ whole genome shotgun (WGS) entry which is preliminary data.</text>
</comment>
<feature type="compositionally biased region" description="Low complexity" evidence="1">
    <location>
        <begin position="369"/>
        <end position="396"/>
    </location>
</feature>
<evidence type="ECO:0000256" key="2">
    <source>
        <dbReference type="SAM" id="Phobius"/>
    </source>
</evidence>
<feature type="compositionally biased region" description="Low complexity" evidence="1">
    <location>
        <begin position="59"/>
        <end position="69"/>
    </location>
</feature>
<evidence type="ECO:0000256" key="1">
    <source>
        <dbReference type="SAM" id="MobiDB-lite"/>
    </source>
</evidence>
<accession>A0ABT1LD44</accession>
<name>A0ABT1LD44_9HYPH</name>
<keyword evidence="5" id="KW-1185">Reference proteome</keyword>
<protein>
    <submittedName>
        <fullName evidence="4">SPOR domain-containing protein</fullName>
    </submittedName>
</protein>
<sequence>MTDQNRQRPAIDLDELERQLREAAGQRAPSAAQPASHAAKDDPLAELARIVGQEDYRPRQAQAQAPAPQSHAGFEDELEQLARSPHRPASDENDIYRELESRGASQASADHGPTYSDQDYGSDDIDYVGPPVRRRGRVRKVLALSVIGLAVVGAGAIAVSRNSSVMKIAGAPPVIQAETGPSKVQPEDPGGTVVPNQDRQIYNKQNTEDTKTAKVVNGEEQPVDVLAAARRASPPSPVAASGPATTTSTSGVAAQKPEPTGPLPGLGEPRRVKTVSVRPDGSVIDGAPEASAPRVVAAASAPVSAPAAPAPIPAAAPSASTSTGPLLTPVSTSSASTNETPARGATSSATATGPAPTPVPRPRVESAGATPAATPAAPKPAPTTTASPPSRPAAPTQVASAQPMVPEQDTAAATGGWAVQLAGTPSEQEAQDAASRLAKRFSAELGGVTPAIRKADVNGKTLYRVRVMGLTKEDATALCSRLQAAGGQCFVAKS</sequence>
<feature type="compositionally biased region" description="Basic and acidic residues" evidence="1">
    <location>
        <begin position="88"/>
        <end position="101"/>
    </location>
</feature>
<dbReference type="InterPro" id="IPR036680">
    <property type="entry name" value="SPOR-like_sf"/>
</dbReference>
<feature type="compositionally biased region" description="Low complexity" evidence="1">
    <location>
        <begin position="340"/>
        <end position="354"/>
    </location>
</feature>
<evidence type="ECO:0000313" key="5">
    <source>
        <dbReference type="Proteomes" id="UP001205890"/>
    </source>
</evidence>
<keyword evidence="2" id="KW-0472">Membrane</keyword>
<dbReference type="EMBL" id="JANCLU010000011">
    <property type="protein sequence ID" value="MCP8939354.1"/>
    <property type="molecule type" value="Genomic_DNA"/>
</dbReference>
<dbReference type="RefSeq" id="WP_254742668.1">
    <property type="nucleotide sequence ID" value="NZ_JANCLU010000011.1"/>
</dbReference>
<feature type="transmembrane region" description="Helical" evidence="2">
    <location>
        <begin position="141"/>
        <end position="159"/>
    </location>
</feature>
<dbReference type="Gene3D" id="3.30.70.1070">
    <property type="entry name" value="Sporulation related repeat"/>
    <property type="match status" value="1"/>
</dbReference>